<accession>A0ABU1AH28</accession>
<evidence type="ECO:0000259" key="1">
    <source>
        <dbReference type="Pfam" id="PF13847"/>
    </source>
</evidence>
<dbReference type="InterPro" id="IPR025714">
    <property type="entry name" value="Methyltranfer_dom"/>
</dbReference>
<keyword evidence="3" id="KW-1185">Reference proteome</keyword>
<dbReference type="RefSeq" id="WP_308984569.1">
    <property type="nucleotide sequence ID" value="NZ_JARXIC010000008.1"/>
</dbReference>
<keyword evidence="2" id="KW-0808">Transferase</keyword>
<organism evidence="2 3">
    <name type="scientific">Thalassobacterium sedimentorum</name>
    <dbReference type="NCBI Taxonomy" id="3041258"/>
    <lineage>
        <taxon>Bacteria</taxon>
        <taxon>Pseudomonadati</taxon>
        <taxon>Verrucomicrobiota</taxon>
        <taxon>Opitutia</taxon>
        <taxon>Puniceicoccales</taxon>
        <taxon>Coraliomargaritaceae</taxon>
        <taxon>Thalassobacterium</taxon>
    </lineage>
</organism>
<sequence length="465" mass="52805">MEQSISGIDSVVSFSNNQGAKGRGTLVHVSRSMAVFEVYNPFSIVQLSEVLKEIVIMRGERIIYRGKGVVTSIVTTGLMTIVSATFTDSWKDPGALRPNKTLEDEIETFIDGWEKGHDLSASYQLVVNKMSNFFAEISRWLEEVEVALLEDFDSNDSESIQFKNSVEKPVLEKMIEFYRLFEAEAAKIPQEEVSLYKAFARRELHPFILCAPFAHRSFTKPLGYAGDYEMVNMMLKESPSKGNNAYAQIVNDLHTNVPACIAHCNRIDFLVESLGDVVNQVQEEMRVCNILNVGCGPAVEVQRFIRDNELSEECVFTLMDFSEETLEYTNGRIKEAIAKSGHQPVVNMIKRSIDELLKDVHDNDAEIVPTYDLVYCAGLFDYFPDNVCRNLISLYYRWVKPGGRLIATNVTPSNPERYTQEHLLEWYLIYRDEETMASLAPHGTQPVIELDETGVNIFLTIHKEN</sequence>
<name>A0ABU1AH28_9BACT</name>
<feature type="domain" description="Methyltransferase" evidence="1">
    <location>
        <begin position="288"/>
        <end position="411"/>
    </location>
</feature>
<gene>
    <name evidence="2" type="ORF">QEH59_06600</name>
</gene>
<keyword evidence="2" id="KW-0489">Methyltransferase</keyword>
<dbReference type="CDD" id="cd02440">
    <property type="entry name" value="AdoMet_MTases"/>
    <property type="match status" value="1"/>
</dbReference>
<dbReference type="GO" id="GO:0032259">
    <property type="term" value="P:methylation"/>
    <property type="evidence" value="ECO:0007669"/>
    <property type="project" value="UniProtKB-KW"/>
</dbReference>
<dbReference type="EC" id="2.1.-.-" evidence="2"/>
<protein>
    <submittedName>
        <fullName evidence="2">Class I SAM-dependent methyltransferase</fullName>
        <ecNumber evidence="2">2.1.-.-</ecNumber>
    </submittedName>
</protein>
<dbReference type="EMBL" id="JARXIC010000008">
    <property type="protein sequence ID" value="MDQ8194086.1"/>
    <property type="molecule type" value="Genomic_DNA"/>
</dbReference>
<evidence type="ECO:0000313" key="2">
    <source>
        <dbReference type="EMBL" id="MDQ8194086.1"/>
    </source>
</evidence>
<dbReference type="GO" id="GO:0008168">
    <property type="term" value="F:methyltransferase activity"/>
    <property type="evidence" value="ECO:0007669"/>
    <property type="project" value="UniProtKB-KW"/>
</dbReference>
<comment type="caution">
    <text evidence="2">The sequence shown here is derived from an EMBL/GenBank/DDBJ whole genome shotgun (WGS) entry which is preliminary data.</text>
</comment>
<dbReference type="Pfam" id="PF13847">
    <property type="entry name" value="Methyltransf_31"/>
    <property type="match status" value="1"/>
</dbReference>
<reference evidence="2 3" key="1">
    <citation type="submission" date="2023-04" db="EMBL/GenBank/DDBJ databases">
        <title>A novel bacteria isolated from coastal sediment.</title>
        <authorList>
            <person name="Liu X.-J."/>
            <person name="Du Z.-J."/>
        </authorList>
    </citation>
    <scope>NUCLEOTIDE SEQUENCE [LARGE SCALE GENOMIC DNA]</scope>
    <source>
        <strain evidence="2 3">SDUM461004</strain>
    </source>
</reference>
<dbReference type="Gene3D" id="3.40.50.150">
    <property type="entry name" value="Vaccinia Virus protein VP39"/>
    <property type="match status" value="1"/>
</dbReference>
<evidence type="ECO:0000313" key="3">
    <source>
        <dbReference type="Proteomes" id="UP001243717"/>
    </source>
</evidence>
<dbReference type="Proteomes" id="UP001243717">
    <property type="component" value="Unassembled WGS sequence"/>
</dbReference>
<proteinExistence type="predicted"/>
<dbReference type="InterPro" id="IPR029063">
    <property type="entry name" value="SAM-dependent_MTases_sf"/>
</dbReference>
<dbReference type="SUPFAM" id="SSF53335">
    <property type="entry name" value="S-adenosyl-L-methionine-dependent methyltransferases"/>
    <property type="match status" value="1"/>
</dbReference>